<dbReference type="RefSeq" id="WP_083425861.1">
    <property type="nucleotide sequence ID" value="NZ_FPAG01000003.1"/>
</dbReference>
<dbReference type="PROSITE" id="PS51352">
    <property type="entry name" value="THIOREDOXIN_2"/>
    <property type="match status" value="1"/>
</dbReference>
<evidence type="ECO:0000259" key="1">
    <source>
        <dbReference type="PROSITE" id="PS51352"/>
    </source>
</evidence>
<name>A0A1I6RKA4_9FLAO</name>
<dbReference type="OrthoDB" id="9811036at2"/>
<dbReference type="EMBL" id="FPAG01000003">
    <property type="protein sequence ID" value="SFS65074.1"/>
    <property type="molecule type" value="Genomic_DNA"/>
</dbReference>
<dbReference type="Proteomes" id="UP000183209">
    <property type="component" value="Unassembled WGS sequence"/>
</dbReference>
<dbReference type="InterPro" id="IPR013766">
    <property type="entry name" value="Thioredoxin_domain"/>
</dbReference>
<sequence>MKILKESYGICFIMMLLTSMLSAQTKFFTGSFTELMAKAQDENKPVFIDLYFTGCMPCKQMDENVFPKESVAELLNEDFIAYKINVFKEGEKELGLKMMKKFAITGFPSFLILSPKGQTINVFGGFQGEDNLTAFLKQALIDYHSGKNLAYSNSFEINYPSFYKGFFETKKLTVSQAELNQFLEDYEDHMDEISFLTMMKFVREGAFAKFYLDHLIEFAAMYGKTRVGMSTLQKVSYAKTYAAKSGDMKFYENFLSNVKTLMPEDKWQGLSVKQYYLPLYEETENIDWLLLKLQNSDSYWVEISNACGALINTYKSDQKVLKELLKLYQGGNVDRYSQGDRYKMAAIYLHLEKYKQAKEHLEGIEEYRGSFGLNEDNIEELHLAIAEKAQETFEVKDVKDFKPFNFN</sequence>
<dbReference type="GO" id="GO:0015035">
    <property type="term" value="F:protein-disulfide reductase activity"/>
    <property type="evidence" value="ECO:0007669"/>
    <property type="project" value="TreeGrafter"/>
</dbReference>
<dbReference type="Gene3D" id="3.40.30.10">
    <property type="entry name" value="Glutaredoxin"/>
    <property type="match status" value="1"/>
</dbReference>
<gene>
    <name evidence="2" type="ORF">SAMN04487906_1126</name>
</gene>
<protein>
    <submittedName>
        <fullName evidence="2">Thioredoxin-like</fullName>
    </submittedName>
</protein>
<dbReference type="InterPro" id="IPR036249">
    <property type="entry name" value="Thioredoxin-like_sf"/>
</dbReference>
<dbReference type="AlphaFoldDB" id="A0A1I6RKA4"/>
<dbReference type="PANTHER" id="PTHR32234">
    <property type="entry name" value="THIOL:DISULFIDE INTERCHANGE PROTEIN DSBD"/>
    <property type="match status" value="1"/>
</dbReference>
<feature type="domain" description="Thioredoxin" evidence="1">
    <location>
        <begin position="14"/>
        <end position="141"/>
    </location>
</feature>
<dbReference type="SUPFAM" id="SSF52833">
    <property type="entry name" value="Thioredoxin-like"/>
    <property type="match status" value="1"/>
</dbReference>
<proteinExistence type="predicted"/>
<dbReference type="GO" id="GO:0045454">
    <property type="term" value="P:cell redox homeostasis"/>
    <property type="evidence" value="ECO:0007669"/>
    <property type="project" value="TreeGrafter"/>
</dbReference>
<dbReference type="Pfam" id="PF13899">
    <property type="entry name" value="Thioredoxin_7"/>
    <property type="match status" value="1"/>
</dbReference>
<dbReference type="PANTHER" id="PTHR32234:SF0">
    <property type="entry name" value="THIOL:DISULFIDE INTERCHANGE PROTEIN DSBD"/>
    <property type="match status" value="1"/>
</dbReference>
<reference evidence="2 3" key="1">
    <citation type="submission" date="2016-10" db="EMBL/GenBank/DDBJ databases">
        <authorList>
            <person name="de Groot N.N."/>
        </authorList>
    </citation>
    <scope>NUCLEOTIDE SEQUENCE [LARGE SCALE GENOMIC DNA]</scope>
    <source>
        <strain evidence="2 3">CGMCC 1.6114</strain>
    </source>
</reference>
<evidence type="ECO:0000313" key="2">
    <source>
        <dbReference type="EMBL" id="SFS65074.1"/>
    </source>
</evidence>
<organism evidence="2 3">
    <name type="scientific">Zhouia amylolytica</name>
    <dbReference type="NCBI Taxonomy" id="376730"/>
    <lineage>
        <taxon>Bacteria</taxon>
        <taxon>Pseudomonadati</taxon>
        <taxon>Bacteroidota</taxon>
        <taxon>Flavobacteriia</taxon>
        <taxon>Flavobacteriales</taxon>
        <taxon>Flavobacteriaceae</taxon>
        <taxon>Zhouia</taxon>
    </lineage>
</organism>
<accession>A0A1I6RKA4</accession>
<evidence type="ECO:0000313" key="3">
    <source>
        <dbReference type="Proteomes" id="UP000183209"/>
    </source>
</evidence>